<evidence type="ECO:0000256" key="3">
    <source>
        <dbReference type="ARBA" id="ARBA00022516"/>
    </source>
</evidence>
<evidence type="ECO:0000256" key="4">
    <source>
        <dbReference type="ARBA" id="ARBA00022679"/>
    </source>
</evidence>
<sequence>MRTVYFYLCFIIDLIGKAFKKIQLNSIKKHKTTEEVDAYLAKVVRDWSNFVIRIAGLNLTVIGKENIPKEPCVFVGNHQSNLDIPVILANMNSLTGAVAKKEMEKIPVMSYWMRQIHSVFMDRENPREALKSISEGVENLKNGYSMIIFPEGTRSRSNNIGEFKKGSMRLAIKAGVPIVPITFYDTHKAMEGNNGKVKKANAKLIFDKPIYMDKMSKEEKAEISEVVKNIIQTNINMENKIK</sequence>
<evidence type="ECO:0000313" key="9">
    <source>
        <dbReference type="EMBL" id="GCD12093.1"/>
    </source>
</evidence>
<comment type="catalytic activity">
    <reaction evidence="7">
        <text>a 1-acyl-sn-glycero-3-phosphate + an acyl-CoA = a 1,2-diacyl-sn-glycero-3-phosphate + CoA</text>
        <dbReference type="Rhea" id="RHEA:19709"/>
        <dbReference type="ChEBI" id="CHEBI:57287"/>
        <dbReference type="ChEBI" id="CHEBI:57970"/>
        <dbReference type="ChEBI" id="CHEBI:58342"/>
        <dbReference type="ChEBI" id="CHEBI:58608"/>
        <dbReference type="EC" id="2.3.1.51"/>
    </reaction>
</comment>
<keyword evidence="5 7" id="KW-0443">Lipid metabolism</keyword>
<evidence type="ECO:0000256" key="6">
    <source>
        <dbReference type="ARBA" id="ARBA00023315"/>
    </source>
</evidence>
<dbReference type="GO" id="GO:0003841">
    <property type="term" value="F:1-acylglycerol-3-phosphate O-acyltransferase activity"/>
    <property type="evidence" value="ECO:0007669"/>
    <property type="project" value="UniProtKB-UniRule"/>
</dbReference>
<dbReference type="EMBL" id="BHYK01000026">
    <property type="protein sequence ID" value="GCD12093.1"/>
    <property type="molecule type" value="Genomic_DNA"/>
</dbReference>
<dbReference type="InterPro" id="IPR004552">
    <property type="entry name" value="AGP_acyltrans"/>
</dbReference>
<evidence type="ECO:0000256" key="2">
    <source>
        <dbReference type="ARBA" id="ARBA00008655"/>
    </source>
</evidence>
<reference evidence="9 10" key="1">
    <citation type="submission" date="2018-11" db="EMBL/GenBank/DDBJ databases">
        <title>Genome sequencing and assembly of Clostridium tagluense strain A121.</title>
        <authorList>
            <person name="Murakami T."/>
            <person name="Segawa T."/>
            <person name="Shcherbakova V.A."/>
            <person name="Mori H."/>
            <person name="Yoshimura Y."/>
        </authorList>
    </citation>
    <scope>NUCLEOTIDE SEQUENCE [LARGE SCALE GENOMIC DNA]</scope>
    <source>
        <strain evidence="9 10">A121</strain>
    </source>
</reference>
<evidence type="ECO:0000256" key="7">
    <source>
        <dbReference type="RuleBase" id="RU361267"/>
    </source>
</evidence>
<dbReference type="InterPro" id="IPR002123">
    <property type="entry name" value="Plipid/glycerol_acylTrfase"/>
</dbReference>
<gene>
    <name evidence="9" type="ORF">Ctaglu_37160</name>
</gene>
<dbReference type="SMART" id="SM00563">
    <property type="entry name" value="PlsC"/>
    <property type="match status" value="1"/>
</dbReference>
<dbReference type="OrthoDB" id="9803035at2"/>
<protein>
    <recommendedName>
        <fullName evidence="7">1-acyl-sn-glycerol-3-phosphate acyltransferase</fullName>
        <ecNumber evidence="7">2.3.1.51</ecNumber>
    </recommendedName>
</protein>
<keyword evidence="4 7" id="KW-0808">Transferase</keyword>
<dbReference type="AlphaFoldDB" id="A0A401URA5"/>
<dbReference type="PANTHER" id="PTHR10434:SF64">
    <property type="entry name" value="1-ACYL-SN-GLYCEROL-3-PHOSPHATE ACYLTRANSFERASE-RELATED"/>
    <property type="match status" value="1"/>
</dbReference>
<dbReference type="EC" id="2.3.1.51" evidence="7"/>
<dbReference type="Proteomes" id="UP000287872">
    <property type="component" value="Unassembled WGS sequence"/>
</dbReference>
<dbReference type="GO" id="GO:0016020">
    <property type="term" value="C:membrane"/>
    <property type="evidence" value="ECO:0007669"/>
    <property type="project" value="InterPro"/>
</dbReference>
<keyword evidence="3 7" id="KW-0444">Lipid biosynthesis</keyword>
<evidence type="ECO:0000313" key="10">
    <source>
        <dbReference type="Proteomes" id="UP000287872"/>
    </source>
</evidence>
<feature type="domain" description="Phospholipid/glycerol acyltransferase" evidence="8">
    <location>
        <begin position="72"/>
        <end position="186"/>
    </location>
</feature>
<name>A0A401URA5_9CLOT</name>
<dbReference type="SUPFAM" id="SSF69593">
    <property type="entry name" value="Glycerol-3-phosphate (1)-acyltransferase"/>
    <property type="match status" value="1"/>
</dbReference>
<comment type="similarity">
    <text evidence="2 7">Belongs to the 1-acyl-sn-glycerol-3-phosphate acyltransferase family.</text>
</comment>
<dbReference type="NCBIfam" id="TIGR00530">
    <property type="entry name" value="AGP_acyltrn"/>
    <property type="match status" value="1"/>
</dbReference>
<keyword evidence="10" id="KW-1185">Reference proteome</keyword>
<keyword evidence="7" id="KW-1208">Phospholipid metabolism</keyword>
<dbReference type="GO" id="GO:0006654">
    <property type="term" value="P:phosphatidic acid biosynthetic process"/>
    <property type="evidence" value="ECO:0007669"/>
    <property type="project" value="TreeGrafter"/>
</dbReference>
<keyword evidence="7" id="KW-0594">Phospholipid biosynthesis</keyword>
<dbReference type="RefSeq" id="WP_125004493.1">
    <property type="nucleotide sequence ID" value="NZ_BHYK01000026.1"/>
</dbReference>
<comment type="domain">
    <text evidence="7">The HXXXXD motif is essential for acyltransferase activity and may constitute the binding site for the phosphate moiety of the glycerol-3-phosphate.</text>
</comment>
<organism evidence="9 10">
    <name type="scientific">Clostridium tagluense</name>
    <dbReference type="NCBI Taxonomy" id="360422"/>
    <lineage>
        <taxon>Bacteria</taxon>
        <taxon>Bacillati</taxon>
        <taxon>Bacillota</taxon>
        <taxon>Clostridia</taxon>
        <taxon>Eubacteriales</taxon>
        <taxon>Clostridiaceae</taxon>
        <taxon>Clostridium</taxon>
    </lineage>
</organism>
<evidence type="ECO:0000256" key="1">
    <source>
        <dbReference type="ARBA" id="ARBA00005189"/>
    </source>
</evidence>
<comment type="caution">
    <text evidence="9">The sequence shown here is derived from an EMBL/GenBank/DDBJ whole genome shotgun (WGS) entry which is preliminary data.</text>
</comment>
<evidence type="ECO:0000256" key="5">
    <source>
        <dbReference type="ARBA" id="ARBA00023098"/>
    </source>
</evidence>
<comment type="pathway">
    <text evidence="1">Lipid metabolism.</text>
</comment>
<evidence type="ECO:0000259" key="8">
    <source>
        <dbReference type="SMART" id="SM00563"/>
    </source>
</evidence>
<accession>A0A401URA5</accession>
<dbReference type="PANTHER" id="PTHR10434">
    <property type="entry name" value="1-ACYL-SN-GLYCEROL-3-PHOSPHATE ACYLTRANSFERASE"/>
    <property type="match status" value="1"/>
</dbReference>
<dbReference type="Pfam" id="PF01553">
    <property type="entry name" value="Acyltransferase"/>
    <property type="match status" value="1"/>
</dbReference>
<keyword evidence="6 7" id="KW-0012">Acyltransferase</keyword>
<dbReference type="CDD" id="cd07989">
    <property type="entry name" value="LPLAT_AGPAT-like"/>
    <property type="match status" value="1"/>
</dbReference>
<proteinExistence type="inferred from homology"/>